<evidence type="ECO:0000256" key="1">
    <source>
        <dbReference type="SAM" id="MobiDB-lite"/>
    </source>
</evidence>
<feature type="compositionally biased region" description="Gly residues" evidence="1">
    <location>
        <begin position="52"/>
        <end position="62"/>
    </location>
</feature>
<feature type="compositionally biased region" description="Basic and acidic residues" evidence="1">
    <location>
        <begin position="63"/>
        <end position="76"/>
    </location>
</feature>
<accession>A0A9N7VD55</accession>
<feature type="region of interest" description="Disordered" evidence="1">
    <location>
        <begin position="52"/>
        <end position="102"/>
    </location>
</feature>
<dbReference type="Proteomes" id="UP001153269">
    <property type="component" value="Unassembled WGS sequence"/>
</dbReference>
<comment type="caution">
    <text evidence="2">The sequence shown here is derived from an EMBL/GenBank/DDBJ whole genome shotgun (WGS) entry which is preliminary data.</text>
</comment>
<reference evidence="2" key="1">
    <citation type="submission" date="2020-03" db="EMBL/GenBank/DDBJ databases">
        <authorList>
            <person name="Weist P."/>
        </authorList>
    </citation>
    <scope>NUCLEOTIDE SEQUENCE</scope>
</reference>
<organism evidence="2 3">
    <name type="scientific">Pleuronectes platessa</name>
    <name type="common">European plaice</name>
    <dbReference type="NCBI Taxonomy" id="8262"/>
    <lineage>
        <taxon>Eukaryota</taxon>
        <taxon>Metazoa</taxon>
        <taxon>Chordata</taxon>
        <taxon>Craniata</taxon>
        <taxon>Vertebrata</taxon>
        <taxon>Euteleostomi</taxon>
        <taxon>Actinopterygii</taxon>
        <taxon>Neopterygii</taxon>
        <taxon>Teleostei</taxon>
        <taxon>Neoteleostei</taxon>
        <taxon>Acanthomorphata</taxon>
        <taxon>Carangaria</taxon>
        <taxon>Pleuronectiformes</taxon>
        <taxon>Pleuronectoidei</taxon>
        <taxon>Pleuronectidae</taxon>
        <taxon>Pleuronectes</taxon>
    </lineage>
</organism>
<keyword evidence="3" id="KW-1185">Reference proteome</keyword>
<evidence type="ECO:0000313" key="3">
    <source>
        <dbReference type="Proteomes" id="UP001153269"/>
    </source>
</evidence>
<sequence length="121" mass="12819">MLPVACGPLHCLFGEWCSAVKCWPSWQEFRCPFGPMDGACLAHTSQADWHPGGCGGRVGGGRGSDRGKELLAEHPGARPGVLPVGEKTSLLTPRSSRPCGDRDLSLHLKADLNASPSITLE</sequence>
<evidence type="ECO:0000313" key="2">
    <source>
        <dbReference type="EMBL" id="CAB1448711.1"/>
    </source>
</evidence>
<gene>
    <name evidence="2" type="ORF">PLEPLA_LOCUS36360</name>
</gene>
<name>A0A9N7VD55_PLEPL</name>
<protein>
    <submittedName>
        <fullName evidence="2">Uncharacterized protein</fullName>
    </submittedName>
</protein>
<dbReference type="AlphaFoldDB" id="A0A9N7VD55"/>
<dbReference type="EMBL" id="CADEAL010003987">
    <property type="protein sequence ID" value="CAB1448711.1"/>
    <property type="molecule type" value="Genomic_DNA"/>
</dbReference>
<proteinExistence type="predicted"/>